<dbReference type="EMBL" id="JAJNNZ010000006">
    <property type="protein sequence ID" value="MCJ2377055.1"/>
    <property type="molecule type" value="Genomic_DNA"/>
</dbReference>
<dbReference type="PANTHER" id="PTHR35891">
    <property type="entry name" value="THIOL:DISULFIDE INTERCHANGE PROTEIN DSBA"/>
    <property type="match status" value="1"/>
</dbReference>
<feature type="domain" description="Thioredoxin" evidence="3">
    <location>
        <begin position="14"/>
        <end position="206"/>
    </location>
</feature>
<keyword evidence="1" id="KW-0676">Redox-active center</keyword>
<dbReference type="PROSITE" id="PS51257">
    <property type="entry name" value="PROKAR_LIPOPROTEIN"/>
    <property type="match status" value="1"/>
</dbReference>
<name>A0A9X1WEV5_9VIBR</name>
<keyword evidence="2" id="KW-0732">Signal</keyword>
<dbReference type="PROSITE" id="PS51352">
    <property type="entry name" value="THIOREDOXIN_2"/>
    <property type="match status" value="1"/>
</dbReference>
<dbReference type="InterPro" id="IPR036249">
    <property type="entry name" value="Thioredoxin-like_sf"/>
</dbReference>
<dbReference type="InterPro" id="IPR012336">
    <property type="entry name" value="Thioredoxin-like_fold"/>
</dbReference>
<evidence type="ECO:0000256" key="2">
    <source>
        <dbReference type="SAM" id="SignalP"/>
    </source>
</evidence>
<sequence>MLKKLFSVLTVLIAVITLSACSESNEPIEGKQYKTLTVNLSTHKLPPVVEVFSLGCGHCRNLESVLPNIESLINDKIGKVHVTFNESAQISAMIFYAAAMQSDDGAVPPVMKVKLFELMQNHELSGADKKNQLDALFLENAMTSPYDLNDQQQKALFGYMKTAESVSVDAQIDSVPTFIINGKYQVLLPGHDNVDDIAKTINYLKNK</sequence>
<dbReference type="GO" id="GO:0015036">
    <property type="term" value="F:disulfide oxidoreductase activity"/>
    <property type="evidence" value="ECO:0007669"/>
    <property type="project" value="UniProtKB-ARBA"/>
</dbReference>
<dbReference type="PANTHER" id="PTHR35891:SF3">
    <property type="entry name" value="THIOL:DISULFIDE INTERCHANGE PROTEIN DSBL"/>
    <property type="match status" value="1"/>
</dbReference>
<dbReference type="InterPro" id="IPR050824">
    <property type="entry name" value="Thiol_disulfide_DsbA"/>
</dbReference>
<dbReference type="InterPro" id="IPR013766">
    <property type="entry name" value="Thioredoxin_domain"/>
</dbReference>
<evidence type="ECO:0000313" key="4">
    <source>
        <dbReference type="EMBL" id="MCJ2377055.1"/>
    </source>
</evidence>
<dbReference type="RefSeq" id="WP_244356990.1">
    <property type="nucleotide sequence ID" value="NZ_JAJNNZ010000006.1"/>
</dbReference>
<accession>A0A9X1WEV5</accession>
<evidence type="ECO:0000256" key="1">
    <source>
        <dbReference type="ARBA" id="ARBA00023284"/>
    </source>
</evidence>
<dbReference type="InterPro" id="IPR017937">
    <property type="entry name" value="Thioredoxin_CS"/>
</dbReference>
<gene>
    <name evidence="4" type="ORF">LNL84_09435</name>
</gene>
<proteinExistence type="predicted"/>
<organism evidence="4 5">
    <name type="scientific">Vibrio gelatinilyticus</name>
    <dbReference type="NCBI Taxonomy" id="2893468"/>
    <lineage>
        <taxon>Bacteria</taxon>
        <taxon>Pseudomonadati</taxon>
        <taxon>Pseudomonadota</taxon>
        <taxon>Gammaproteobacteria</taxon>
        <taxon>Vibrionales</taxon>
        <taxon>Vibrionaceae</taxon>
        <taxon>Vibrio</taxon>
    </lineage>
</organism>
<dbReference type="Pfam" id="PF13462">
    <property type="entry name" value="Thioredoxin_4"/>
    <property type="match status" value="1"/>
</dbReference>
<evidence type="ECO:0000259" key="3">
    <source>
        <dbReference type="PROSITE" id="PS51352"/>
    </source>
</evidence>
<feature type="signal peptide" evidence="2">
    <location>
        <begin position="1"/>
        <end position="22"/>
    </location>
</feature>
<keyword evidence="5" id="KW-1185">Reference proteome</keyword>
<dbReference type="Proteomes" id="UP001139488">
    <property type="component" value="Unassembled WGS sequence"/>
</dbReference>
<comment type="caution">
    <text evidence="4">The sequence shown here is derived from an EMBL/GenBank/DDBJ whole genome shotgun (WGS) entry which is preliminary data.</text>
</comment>
<protein>
    <submittedName>
        <fullName evidence="4">Thioredoxin domain-containing protein</fullName>
    </submittedName>
</protein>
<evidence type="ECO:0000313" key="5">
    <source>
        <dbReference type="Proteomes" id="UP001139488"/>
    </source>
</evidence>
<dbReference type="AlphaFoldDB" id="A0A9X1WEV5"/>
<dbReference type="PROSITE" id="PS00194">
    <property type="entry name" value="THIOREDOXIN_1"/>
    <property type="match status" value="1"/>
</dbReference>
<dbReference type="Gene3D" id="3.40.30.10">
    <property type="entry name" value="Glutaredoxin"/>
    <property type="match status" value="1"/>
</dbReference>
<feature type="chain" id="PRO_5040721656" evidence="2">
    <location>
        <begin position="23"/>
        <end position="207"/>
    </location>
</feature>
<reference evidence="4" key="1">
    <citation type="submission" date="2021-11" db="EMBL/GenBank/DDBJ databases">
        <title>Vibrio ZSDE26 sp. nov. and Vibrio ZSDZ34 sp. nov., isolated from coastal seawater in Qingdao.</title>
        <authorList>
            <person name="Zhang P."/>
        </authorList>
    </citation>
    <scope>NUCLEOTIDE SEQUENCE</scope>
    <source>
        <strain evidence="4">ZSDZ34</strain>
    </source>
</reference>
<dbReference type="SUPFAM" id="SSF52833">
    <property type="entry name" value="Thioredoxin-like"/>
    <property type="match status" value="1"/>
</dbReference>